<evidence type="ECO:0000313" key="2">
    <source>
        <dbReference type="EMBL" id="ORA61081.1"/>
    </source>
</evidence>
<dbReference type="RefSeq" id="WP_083043703.1">
    <property type="nucleotide sequence ID" value="NZ_MVHP01000034.1"/>
</dbReference>
<accession>A0A1X0CLM1</accession>
<evidence type="ECO:0000256" key="1">
    <source>
        <dbReference type="SAM" id="SignalP"/>
    </source>
</evidence>
<evidence type="ECO:0008006" key="4">
    <source>
        <dbReference type="Google" id="ProtNLM"/>
    </source>
</evidence>
<comment type="caution">
    <text evidence="2">The sequence shown here is derived from an EMBL/GenBank/DDBJ whole genome shotgun (WGS) entry which is preliminary data.</text>
</comment>
<dbReference type="AlphaFoldDB" id="A0A1X0CLM1"/>
<dbReference type="Proteomes" id="UP000192772">
    <property type="component" value="Unassembled WGS sequence"/>
</dbReference>
<proteinExistence type="predicted"/>
<feature type="chain" id="PRO_5038566366" description="Secreted protein" evidence="1">
    <location>
        <begin position="27"/>
        <end position="117"/>
    </location>
</feature>
<reference evidence="2 3" key="1">
    <citation type="submission" date="2017-02" db="EMBL/GenBank/DDBJ databases">
        <title>The new phylogeny of genus Mycobacterium.</title>
        <authorList>
            <person name="Tortoli E."/>
            <person name="Trovato A."/>
            <person name="Cirillo D.M."/>
        </authorList>
    </citation>
    <scope>NUCLEOTIDE SEQUENCE [LARGE SCALE GENOMIC DNA]</scope>
    <source>
        <strain evidence="2 3">FI-09383</strain>
    </source>
</reference>
<gene>
    <name evidence="2" type="ORF">BST23_22315</name>
</gene>
<keyword evidence="1" id="KW-0732">Signal</keyword>
<organism evidence="2 3">
    <name type="scientific">Mycolicibacterium elephantis</name>
    <dbReference type="NCBI Taxonomy" id="81858"/>
    <lineage>
        <taxon>Bacteria</taxon>
        <taxon>Bacillati</taxon>
        <taxon>Actinomycetota</taxon>
        <taxon>Actinomycetes</taxon>
        <taxon>Mycobacteriales</taxon>
        <taxon>Mycobacteriaceae</taxon>
        <taxon>Mycolicibacterium</taxon>
    </lineage>
</organism>
<sequence>MDLDTTTKRLLAGCASAVLLVGAVTAAALATAATGSANQEMDPHMPNTTQGYCPGGGFGGATGWGYCDGIKYPDGSYWHQLRAPAPFVGSTITLTCVIDDGSPVPPPAPPGGCGGAV</sequence>
<evidence type="ECO:0000313" key="3">
    <source>
        <dbReference type="Proteomes" id="UP000192772"/>
    </source>
</evidence>
<dbReference type="EMBL" id="MVHP01000034">
    <property type="protein sequence ID" value="ORA61081.1"/>
    <property type="molecule type" value="Genomic_DNA"/>
</dbReference>
<protein>
    <recommendedName>
        <fullName evidence="4">Secreted protein</fullName>
    </recommendedName>
</protein>
<dbReference type="STRING" id="81858.BST23_22315"/>
<feature type="signal peptide" evidence="1">
    <location>
        <begin position="1"/>
        <end position="26"/>
    </location>
</feature>
<name>A0A1X0CLM1_9MYCO</name>